<evidence type="ECO:0000313" key="1">
    <source>
        <dbReference type="EMBL" id="MFD2703934.1"/>
    </source>
</evidence>
<keyword evidence="2" id="KW-1185">Reference proteome</keyword>
<protein>
    <submittedName>
        <fullName evidence="1">DUF6706 family protein</fullName>
    </submittedName>
</protein>
<organism evidence="1 2">
    <name type="scientific">Salibacterium lacus</name>
    <dbReference type="NCBI Taxonomy" id="1898109"/>
    <lineage>
        <taxon>Bacteria</taxon>
        <taxon>Bacillati</taxon>
        <taxon>Bacillota</taxon>
        <taxon>Bacilli</taxon>
        <taxon>Bacillales</taxon>
        <taxon>Bacillaceae</taxon>
    </lineage>
</organism>
<evidence type="ECO:0000313" key="2">
    <source>
        <dbReference type="Proteomes" id="UP001597520"/>
    </source>
</evidence>
<name>A0ABW5SXP6_9BACI</name>
<comment type="caution">
    <text evidence="1">The sequence shown here is derived from an EMBL/GenBank/DDBJ whole genome shotgun (WGS) entry which is preliminary data.</text>
</comment>
<dbReference type="RefSeq" id="WP_380711240.1">
    <property type="nucleotide sequence ID" value="NZ_JBHUML010000002.1"/>
</dbReference>
<reference evidence="2" key="1">
    <citation type="journal article" date="2019" name="Int. J. Syst. Evol. Microbiol.">
        <title>The Global Catalogue of Microorganisms (GCM) 10K type strain sequencing project: providing services to taxonomists for standard genome sequencing and annotation.</title>
        <authorList>
            <consortium name="The Broad Institute Genomics Platform"/>
            <consortium name="The Broad Institute Genome Sequencing Center for Infectious Disease"/>
            <person name="Wu L."/>
            <person name="Ma J."/>
        </authorList>
    </citation>
    <scope>NUCLEOTIDE SEQUENCE [LARGE SCALE GENOMIC DNA]</scope>
    <source>
        <strain evidence="2">KCTC 33792</strain>
    </source>
</reference>
<dbReference type="EMBL" id="JBHUML010000002">
    <property type="protein sequence ID" value="MFD2703934.1"/>
    <property type="molecule type" value="Genomic_DNA"/>
</dbReference>
<accession>A0ABW5SXP6</accession>
<sequence>MTNLQRLEMEVKDISLSQQEMSVYLQESDLTPHSEYQPENKKLVLQSALSVLESIANQPSQMKNYTTEDISISAFSDNIQSRIDQLERKIRQMKSTEEDTSFFMLFRP</sequence>
<proteinExistence type="predicted"/>
<dbReference type="Proteomes" id="UP001597520">
    <property type="component" value="Unassembled WGS sequence"/>
</dbReference>
<gene>
    <name evidence="1" type="ORF">ACFSUB_00520</name>
</gene>